<gene>
    <name evidence="4" type="ORF">SHERM_08055</name>
</gene>
<dbReference type="InterPro" id="IPR056690">
    <property type="entry name" value="DUF7788"/>
</dbReference>
<evidence type="ECO:0000256" key="1">
    <source>
        <dbReference type="SAM" id="MobiDB-lite"/>
    </source>
</evidence>
<protein>
    <submittedName>
        <fullName evidence="4">Uncharacterized conserved protein UCP015417-vWA</fullName>
    </submittedName>
</protein>
<comment type="caution">
    <text evidence="4">The sequence shown here is derived from an EMBL/GenBank/DDBJ whole genome shotgun (WGS) entry which is preliminary data.</text>
</comment>
<dbReference type="Pfam" id="PF25043">
    <property type="entry name" value="DUF7788"/>
    <property type="match status" value="1"/>
</dbReference>
<dbReference type="InterPro" id="IPR058580">
    <property type="entry name" value="DUF2828"/>
</dbReference>
<dbReference type="InterPro" id="IPR011205">
    <property type="entry name" value="UCP015417_vWA"/>
</dbReference>
<feature type="region of interest" description="Disordered" evidence="1">
    <location>
        <begin position="233"/>
        <end position="276"/>
    </location>
</feature>
<dbReference type="EMBL" id="CACSLK010034598">
    <property type="protein sequence ID" value="CAA0842191.1"/>
    <property type="molecule type" value="Genomic_DNA"/>
</dbReference>
<dbReference type="Gene3D" id="3.40.50.410">
    <property type="entry name" value="von Willebrand factor, type A domain"/>
    <property type="match status" value="1"/>
</dbReference>
<dbReference type="PANTHER" id="PTHR31373:SF17">
    <property type="entry name" value="OS06G0652100 PROTEIN"/>
    <property type="match status" value="1"/>
</dbReference>
<dbReference type="AlphaFoldDB" id="A0A9N7RTV9"/>
<dbReference type="OrthoDB" id="1149618at2759"/>
<feature type="region of interest" description="Disordered" evidence="1">
    <location>
        <begin position="36"/>
        <end position="56"/>
    </location>
</feature>
<keyword evidence="5" id="KW-1185">Reference proteome</keyword>
<evidence type="ECO:0000313" key="5">
    <source>
        <dbReference type="Proteomes" id="UP001153555"/>
    </source>
</evidence>
<evidence type="ECO:0000259" key="2">
    <source>
        <dbReference type="Pfam" id="PF11443"/>
    </source>
</evidence>
<sequence>MASKCFTTLHTAVIFPPFCHVKPVRYLSAMAASSTPASLTGPPPINQKPPSPPSPVTLIGPAEIYRTSASPPPPAKPKKTDPFMDLMVANYNNPPPPMMGLTENNSPTFLSSGNHCLDFFFHVVPDTPRETVTKRLELAWKEDPLTALKLVFNLRGVRGTGKSDREGGYASALWLHENHPKTLAGNVGPLAEFGYFKDLLEILFRILEGPDARDRLNEAHQQWKYRQAQKEMKKQFKGHKPPARAYSPRPTYYPRPTYSPRPTISGLKHSKRGPKLSPKEMRIERAKRAVEKYNTDPKYQFLHDRVSDYFAKCLRSDMEILNSSDQPKRLSLAAKWCPSLYAFYDKFTLVCETIGKKVFPRAEYPEYEGLGEIQYACRVRNRLRKHVLVPLRKALELPEVHIGAGNWGSIKYNRVASLAMKRYKRLFFEHDEERFKGFLEKVKKGEAKITAGALLPHQIISGLYDGESDGGEVAELQWRRMVDDVAKQGKLSNCLAVCDVSGSMTGIPMDVSVALGLLVSEISEEPWKGKVITFSENPQLHEVKGESLKEKVESVQRMDWMMNTNFQKVFDLLLSVAVEGKLKPENMIKRLFVFSDMEFDQASLNPWETDYQAIVRKFGEKGYGDCVPEIVFWNLRDSRATPVPAHQSGVALVSGFSQNLMQVFMKEGGVISPLAAMELAISGEEYDQLVVLD</sequence>
<feature type="domain" description="DUF7788" evidence="3">
    <location>
        <begin position="493"/>
        <end position="670"/>
    </location>
</feature>
<evidence type="ECO:0000259" key="3">
    <source>
        <dbReference type="Pfam" id="PF25043"/>
    </source>
</evidence>
<evidence type="ECO:0000313" key="4">
    <source>
        <dbReference type="EMBL" id="CAA0842191.1"/>
    </source>
</evidence>
<dbReference type="InterPro" id="IPR036465">
    <property type="entry name" value="vWFA_dom_sf"/>
</dbReference>
<accession>A0A9N7RTV9</accession>
<reference evidence="4" key="1">
    <citation type="submission" date="2019-12" db="EMBL/GenBank/DDBJ databases">
        <authorList>
            <person name="Scholes J."/>
        </authorList>
    </citation>
    <scope>NUCLEOTIDE SEQUENCE</scope>
</reference>
<organism evidence="4 5">
    <name type="scientific">Striga hermonthica</name>
    <name type="common">Purple witchweed</name>
    <name type="synonym">Buchnera hermonthica</name>
    <dbReference type="NCBI Taxonomy" id="68872"/>
    <lineage>
        <taxon>Eukaryota</taxon>
        <taxon>Viridiplantae</taxon>
        <taxon>Streptophyta</taxon>
        <taxon>Embryophyta</taxon>
        <taxon>Tracheophyta</taxon>
        <taxon>Spermatophyta</taxon>
        <taxon>Magnoliopsida</taxon>
        <taxon>eudicotyledons</taxon>
        <taxon>Gunneridae</taxon>
        <taxon>Pentapetalae</taxon>
        <taxon>asterids</taxon>
        <taxon>lamiids</taxon>
        <taxon>Lamiales</taxon>
        <taxon>Orobanchaceae</taxon>
        <taxon>Buchnereae</taxon>
        <taxon>Striga</taxon>
    </lineage>
</organism>
<name>A0A9N7RTV9_STRHE</name>
<dbReference type="SUPFAM" id="SSF53300">
    <property type="entry name" value="vWA-like"/>
    <property type="match status" value="1"/>
</dbReference>
<feature type="domain" description="DUF2828" evidence="2">
    <location>
        <begin position="102"/>
        <end position="491"/>
    </location>
</feature>
<dbReference type="PANTHER" id="PTHR31373">
    <property type="entry name" value="OS06G0652100 PROTEIN"/>
    <property type="match status" value="1"/>
</dbReference>
<dbReference type="Proteomes" id="UP001153555">
    <property type="component" value="Unassembled WGS sequence"/>
</dbReference>
<feature type="compositionally biased region" description="Pro residues" evidence="1">
    <location>
        <begin position="41"/>
        <end position="55"/>
    </location>
</feature>
<proteinExistence type="predicted"/>
<dbReference type="PIRSF" id="PIRSF015417">
    <property type="entry name" value="T31B5_30_vWA"/>
    <property type="match status" value="1"/>
</dbReference>
<dbReference type="Pfam" id="PF11443">
    <property type="entry name" value="DUF2828"/>
    <property type="match status" value="1"/>
</dbReference>